<evidence type="ECO:0000313" key="4">
    <source>
        <dbReference type="Proteomes" id="UP001608902"/>
    </source>
</evidence>
<accession>A0ABD6EX02</accession>
<dbReference type="EMBL" id="JBGFUD010006600">
    <property type="protein sequence ID" value="MFH4981097.1"/>
    <property type="molecule type" value="Genomic_DNA"/>
</dbReference>
<dbReference type="Proteomes" id="UP001608902">
    <property type="component" value="Unassembled WGS sequence"/>
</dbReference>
<dbReference type="AlphaFoldDB" id="A0ABD6EX02"/>
<keyword evidence="2" id="KW-1133">Transmembrane helix</keyword>
<proteinExistence type="predicted"/>
<feature type="compositionally biased region" description="Polar residues" evidence="1">
    <location>
        <begin position="17"/>
        <end position="31"/>
    </location>
</feature>
<feature type="transmembrane region" description="Helical" evidence="2">
    <location>
        <begin position="210"/>
        <end position="234"/>
    </location>
</feature>
<organism evidence="3 4">
    <name type="scientific">Gnathostoma spinigerum</name>
    <dbReference type="NCBI Taxonomy" id="75299"/>
    <lineage>
        <taxon>Eukaryota</taxon>
        <taxon>Metazoa</taxon>
        <taxon>Ecdysozoa</taxon>
        <taxon>Nematoda</taxon>
        <taxon>Chromadorea</taxon>
        <taxon>Rhabditida</taxon>
        <taxon>Spirurina</taxon>
        <taxon>Gnathostomatomorpha</taxon>
        <taxon>Gnathostomatoidea</taxon>
        <taxon>Gnathostomatidae</taxon>
        <taxon>Gnathostoma</taxon>
    </lineage>
</organism>
<evidence type="ECO:0000256" key="2">
    <source>
        <dbReference type="SAM" id="Phobius"/>
    </source>
</evidence>
<gene>
    <name evidence="3" type="ORF">AB6A40_007806</name>
</gene>
<reference evidence="3 4" key="1">
    <citation type="submission" date="2024-08" db="EMBL/GenBank/DDBJ databases">
        <title>Gnathostoma spinigerum genome.</title>
        <authorList>
            <person name="Gonzalez-Bertolin B."/>
            <person name="Monzon S."/>
            <person name="Zaballos A."/>
            <person name="Jimenez P."/>
            <person name="Dekumyoy P."/>
            <person name="Varona S."/>
            <person name="Cuesta I."/>
            <person name="Sumanam S."/>
            <person name="Adisakwattana P."/>
            <person name="Gasser R.B."/>
            <person name="Hernandez-Gonzalez A."/>
            <person name="Young N.D."/>
            <person name="Perteguer M.J."/>
        </authorList>
    </citation>
    <scope>NUCLEOTIDE SEQUENCE [LARGE SCALE GENOMIC DNA]</scope>
    <source>
        <strain evidence="3">AL3</strain>
        <tissue evidence="3">Liver</tissue>
    </source>
</reference>
<sequence>MSLKECFPHGVGKKNAPLTSSSPGHQQTTNSADFTSRTIQPYHYGNGNLKGGGVIKVFNDAPDMKQYRSKLDHRLGYCICFCLFTMLTILFIYGLFYHPVNDAVSEYLLDTRLLILNSIPPPTPSTSTTTENIPCVAHLLGQDEQLEEIGNFTVTAELSTEPAEIPTTQITYVETGEPETCLGTLNTDSAICLTPEELQDDFNRMQSINITLWTLFALSFVLFIIVLPLSCFYINSSMFATQFKFAYRALLIGVLIFMLVQIVLLINPLFYAVYSFPSLIDKLFLYKLPRSVDLFEFHM</sequence>
<feature type="transmembrane region" description="Helical" evidence="2">
    <location>
        <begin position="246"/>
        <end position="274"/>
    </location>
</feature>
<feature type="region of interest" description="Disordered" evidence="1">
    <location>
        <begin position="1"/>
        <end position="31"/>
    </location>
</feature>
<evidence type="ECO:0000313" key="3">
    <source>
        <dbReference type="EMBL" id="MFH4981097.1"/>
    </source>
</evidence>
<feature type="transmembrane region" description="Helical" evidence="2">
    <location>
        <begin position="75"/>
        <end position="96"/>
    </location>
</feature>
<comment type="caution">
    <text evidence="3">The sequence shown here is derived from an EMBL/GenBank/DDBJ whole genome shotgun (WGS) entry which is preliminary data.</text>
</comment>
<protein>
    <submittedName>
        <fullName evidence="3">Uncharacterized protein</fullName>
    </submittedName>
</protein>
<keyword evidence="2" id="KW-0472">Membrane</keyword>
<keyword evidence="2" id="KW-0812">Transmembrane</keyword>
<name>A0ABD6EX02_9BILA</name>
<keyword evidence="4" id="KW-1185">Reference proteome</keyword>
<evidence type="ECO:0000256" key="1">
    <source>
        <dbReference type="SAM" id="MobiDB-lite"/>
    </source>
</evidence>